<dbReference type="AlphaFoldDB" id="A0A6D2KWR2"/>
<keyword evidence="3" id="KW-1185">Reference proteome</keyword>
<proteinExistence type="predicted"/>
<reference evidence="2" key="1">
    <citation type="submission" date="2020-01" db="EMBL/GenBank/DDBJ databases">
        <authorList>
            <person name="Mishra B."/>
        </authorList>
    </citation>
    <scope>NUCLEOTIDE SEQUENCE [LARGE SCALE GENOMIC DNA]</scope>
</reference>
<accession>A0A6D2KWR2</accession>
<protein>
    <submittedName>
        <fullName evidence="2">Uncharacterized protein</fullName>
    </submittedName>
</protein>
<sequence length="85" mass="9361">MLLVQESKQRPLRPWDKHKKTHLDPKERNTVLNDSFIGQVTKWNSLEIDLTRRIGSDGIPANEELFGSGKYGGGDALSGGLNGGD</sequence>
<feature type="region of interest" description="Disordered" evidence="1">
    <location>
        <begin position="1"/>
        <end position="20"/>
    </location>
</feature>
<name>A0A6D2KWR2_9BRAS</name>
<evidence type="ECO:0000313" key="3">
    <source>
        <dbReference type="Proteomes" id="UP000467841"/>
    </source>
</evidence>
<evidence type="ECO:0000256" key="1">
    <source>
        <dbReference type="SAM" id="MobiDB-lite"/>
    </source>
</evidence>
<feature type="region of interest" description="Disordered" evidence="1">
    <location>
        <begin position="63"/>
        <end position="85"/>
    </location>
</feature>
<dbReference type="Proteomes" id="UP000467841">
    <property type="component" value="Unassembled WGS sequence"/>
</dbReference>
<evidence type="ECO:0000313" key="2">
    <source>
        <dbReference type="EMBL" id="CAA7057732.1"/>
    </source>
</evidence>
<organism evidence="2 3">
    <name type="scientific">Microthlaspi erraticum</name>
    <dbReference type="NCBI Taxonomy" id="1685480"/>
    <lineage>
        <taxon>Eukaryota</taxon>
        <taxon>Viridiplantae</taxon>
        <taxon>Streptophyta</taxon>
        <taxon>Embryophyta</taxon>
        <taxon>Tracheophyta</taxon>
        <taxon>Spermatophyta</taxon>
        <taxon>Magnoliopsida</taxon>
        <taxon>eudicotyledons</taxon>
        <taxon>Gunneridae</taxon>
        <taxon>Pentapetalae</taxon>
        <taxon>rosids</taxon>
        <taxon>malvids</taxon>
        <taxon>Brassicales</taxon>
        <taxon>Brassicaceae</taxon>
        <taxon>Coluteocarpeae</taxon>
        <taxon>Microthlaspi</taxon>
    </lineage>
</organism>
<feature type="compositionally biased region" description="Gly residues" evidence="1">
    <location>
        <begin position="69"/>
        <end position="85"/>
    </location>
</feature>
<gene>
    <name evidence="2" type="ORF">MERR_LOCUS44968</name>
</gene>
<comment type="caution">
    <text evidence="2">The sequence shown here is derived from an EMBL/GenBank/DDBJ whole genome shotgun (WGS) entry which is preliminary data.</text>
</comment>
<dbReference type="EMBL" id="CACVBM020001706">
    <property type="protein sequence ID" value="CAA7057732.1"/>
    <property type="molecule type" value="Genomic_DNA"/>
</dbReference>